<reference evidence="2 3" key="1">
    <citation type="submission" date="2020-07" db="EMBL/GenBank/DDBJ databases">
        <title>Moheibacter lacus sp. nov., a member of the family Flavobacteriaceae isolated from freshwater lake sediment.</title>
        <authorList>
            <person name="Liu Y."/>
        </authorList>
    </citation>
    <scope>NUCLEOTIDE SEQUENCE [LARGE SCALE GENOMIC DNA]</scope>
    <source>
        <strain evidence="2 3">BDHS18</strain>
    </source>
</reference>
<dbReference type="RefSeq" id="WP_182042066.1">
    <property type="nucleotide sequence ID" value="NZ_JACDZE010000001.1"/>
</dbReference>
<dbReference type="InterPro" id="IPR007712">
    <property type="entry name" value="RelE/ParE_toxin"/>
</dbReference>
<comment type="caution">
    <text evidence="2">The sequence shown here is derived from an EMBL/GenBank/DDBJ whole genome shotgun (WGS) entry which is preliminary data.</text>
</comment>
<dbReference type="InterPro" id="IPR035093">
    <property type="entry name" value="RelE/ParE_toxin_dom_sf"/>
</dbReference>
<dbReference type="Pfam" id="PF05016">
    <property type="entry name" value="ParE_toxin"/>
    <property type="match status" value="1"/>
</dbReference>
<protein>
    <submittedName>
        <fullName evidence="2">Type II toxin-antitoxin system RelE/ParE family toxin</fullName>
    </submittedName>
</protein>
<evidence type="ECO:0000313" key="2">
    <source>
        <dbReference type="EMBL" id="MBA5628467.1"/>
    </source>
</evidence>
<gene>
    <name evidence="2" type="ORF">HU137_01635</name>
</gene>
<evidence type="ECO:0000256" key="1">
    <source>
        <dbReference type="ARBA" id="ARBA00022649"/>
    </source>
</evidence>
<organism evidence="2 3">
    <name type="scientific">Moheibacter lacus</name>
    <dbReference type="NCBI Taxonomy" id="2745851"/>
    <lineage>
        <taxon>Bacteria</taxon>
        <taxon>Pseudomonadati</taxon>
        <taxon>Bacteroidota</taxon>
        <taxon>Flavobacteriia</taxon>
        <taxon>Flavobacteriales</taxon>
        <taxon>Weeksellaceae</taxon>
        <taxon>Moheibacter</taxon>
    </lineage>
</organism>
<dbReference type="EMBL" id="JACDZE010000001">
    <property type="protein sequence ID" value="MBA5628467.1"/>
    <property type="molecule type" value="Genomic_DNA"/>
</dbReference>
<name>A0A838ZMX3_9FLAO</name>
<sequence>MKKEVVWDELAVLQLESQLDYIKETSILQAEKVREYILEQTAELATFSERHPKDKYKTDNDGTYLTFEIYHYRISYRITQNQIRILRFRSTYQNPKEF</sequence>
<dbReference type="Gene3D" id="3.30.2310.20">
    <property type="entry name" value="RelE-like"/>
    <property type="match status" value="1"/>
</dbReference>
<keyword evidence="3" id="KW-1185">Reference proteome</keyword>
<evidence type="ECO:0000313" key="3">
    <source>
        <dbReference type="Proteomes" id="UP000552241"/>
    </source>
</evidence>
<dbReference type="Proteomes" id="UP000552241">
    <property type="component" value="Unassembled WGS sequence"/>
</dbReference>
<keyword evidence="1" id="KW-1277">Toxin-antitoxin system</keyword>
<proteinExistence type="predicted"/>
<accession>A0A838ZMX3</accession>
<dbReference type="AlphaFoldDB" id="A0A838ZMX3"/>